<protein>
    <submittedName>
        <fullName evidence="2">Uncharacterized protein</fullName>
    </submittedName>
</protein>
<keyword evidence="3" id="KW-1185">Reference proteome</keyword>
<proteinExistence type="predicted"/>
<dbReference type="InterPro" id="IPR022085">
    <property type="entry name" value="OpdG"/>
</dbReference>
<accession>A0AAE0TUP6</accession>
<comment type="caution">
    <text evidence="2">The sequence shown here is derived from an EMBL/GenBank/DDBJ whole genome shotgun (WGS) entry which is preliminary data.</text>
</comment>
<name>A0AAE0TUP6_9PEZI</name>
<sequence length="316" mass="34576">MAAIEFPAPTGAEEPWKKKMRDGLIACLQREEPTGSGQKGAALADEPPAEAEKEGTGFGDKLPADPDRKGAPFADEFARAFQAAVNETPAPFHFSVPEKAWGILLLDIATHIPSDHPWQTAVLVALGNLKQRAELIHDRWESNQLPGLRDKIGDIYRERRYGEIDLDAANPATREPLQNLVSLLARLVERGTAMWQPDCWDDVTGAFRGRGECDRAAHDAKLWVATEWLAHCAGPILATASIEHRAWVKWKRGLATEAVARVSDDDISRRIARALAAMDAAEAEAGVFPGADDGDEDDDDDSTYQPPQQQQVSTNS</sequence>
<evidence type="ECO:0000313" key="3">
    <source>
        <dbReference type="Proteomes" id="UP001287356"/>
    </source>
</evidence>
<evidence type="ECO:0000313" key="2">
    <source>
        <dbReference type="EMBL" id="KAK3380305.1"/>
    </source>
</evidence>
<dbReference type="EMBL" id="JAULSN010000002">
    <property type="protein sequence ID" value="KAK3380305.1"/>
    <property type="molecule type" value="Genomic_DNA"/>
</dbReference>
<gene>
    <name evidence="2" type="ORF">B0T24DRAFT_590789</name>
</gene>
<reference evidence="2" key="2">
    <citation type="submission" date="2023-06" db="EMBL/GenBank/DDBJ databases">
        <authorList>
            <consortium name="Lawrence Berkeley National Laboratory"/>
            <person name="Haridas S."/>
            <person name="Hensen N."/>
            <person name="Bonometti L."/>
            <person name="Westerberg I."/>
            <person name="Brannstrom I.O."/>
            <person name="Guillou S."/>
            <person name="Cros-Aarteil S."/>
            <person name="Calhoun S."/>
            <person name="Kuo A."/>
            <person name="Mondo S."/>
            <person name="Pangilinan J."/>
            <person name="Riley R."/>
            <person name="Labutti K."/>
            <person name="Andreopoulos B."/>
            <person name="Lipzen A."/>
            <person name="Chen C."/>
            <person name="Yanf M."/>
            <person name="Daum C."/>
            <person name="Ng V."/>
            <person name="Clum A."/>
            <person name="Steindorff A."/>
            <person name="Ohm R."/>
            <person name="Martin F."/>
            <person name="Silar P."/>
            <person name="Natvig D."/>
            <person name="Lalanne C."/>
            <person name="Gautier V."/>
            <person name="Ament-Velasquez S.L."/>
            <person name="Kruys A."/>
            <person name="Hutchinson M.I."/>
            <person name="Powell A.J."/>
            <person name="Barry K."/>
            <person name="Miller A.N."/>
            <person name="Grigoriev I.V."/>
            <person name="Debuchy R."/>
            <person name="Gladieux P."/>
            <person name="Thoren M.H."/>
            <person name="Johannesson H."/>
        </authorList>
    </citation>
    <scope>NUCLEOTIDE SEQUENCE</scope>
    <source>
        <strain evidence="2">CBS 958.72</strain>
    </source>
</reference>
<dbReference type="Pfam" id="PF12311">
    <property type="entry name" value="DUF3632"/>
    <property type="match status" value="1"/>
</dbReference>
<reference evidence="2" key="1">
    <citation type="journal article" date="2023" name="Mol. Phylogenet. Evol.">
        <title>Genome-scale phylogeny and comparative genomics of the fungal order Sordariales.</title>
        <authorList>
            <person name="Hensen N."/>
            <person name="Bonometti L."/>
            <person name="Westerberg I."/>
            <person name="Brannstrom I.O."/>
            <person name="Guillou S."/>
            <person name="Cros-Aarteil S."/>
            <person name="Calhoun S."/>
            <person name="Haridas S."/>
            <person name="Kuo A."/>
            <person name="Mondo S."/>
            <person name="Pangilinan J."/>
            <person name="Riley R."/>
            <person name="LaButti K."/>
            <person name="Andreopoulos B."/>
            <person name="Lipzen A."/>
            <person name="Chen C."/>
            <person name="Yan M."/>
            <person name="Daum C."/>
            <person name="Ng V."/>
            <person name="Clum A."/>
            <person name="Steindorff A."/>
            <person name="Ohm R.A."/>
            <person name="Martin F."/>
            <person name="Silar P."/>
            <person name="Natvig D.O."/>
            <person name="Lalanne C."/>
            <person name="Gautier V."/>
            <person name="Ament-Velasquez S.L."/>
            <person name="Kruys A."/>
            <person name="Hutchinson M.I."/>
            <person name="Powell A.J."/>
            <person name="Barry K."/>
            <person name="Miller A.N."/>
            <person name="Grigoriev I.V."/>
            <person name="Debuchy R."/>
            <person name="Gladieux P."/>
            <person name="Hiltunen Thoren M."/>
            <person name="Johannesson H."/>
        </authorList>
    </citation>
    <scope>NUCLEOTIDE SEQUENCE</scope>
    <source>
        <strain evidence="2">CBS 958.72</strain>
    </source>
</reference>
<feature type="region of interest" description="Disordered" evidence="1">
    <location>
        <begin position="283"/>
        <end position="316"/>
    </location>
</feature>
<organism evidence="2 3">
    <name type="scientific">Lasiosphaeria ovina</name>
    <dbReference type="NCBI Taxonomy" id="92902"/>
    <lineage>
        <taxon>Eukaryota</taxon>
        <taxon>Fungi</taxon>
        <taxon>Dikarya</taxon>
        <taxon>Ascomycota</taxon>
        <taxon>Pezizomycotina</taxon>
        <taxon>Sordariomycetes</taxon>
        <taxon>Sordariomycetidae</taxon>
        <taxon>Sordariales</taxon>
        <taxon>Lasiosphaeriaceae</taxon>
        <taxon>Lasiosphaeria</taxon>
    </lineage>
</organism>
<dbReference type="Proteomes" id="UP001287356">
    <property type="component" value="Unassembled WGS sequence"/>
</dbReference>
<feature type="compositionally biased region" description="Polar residues" evidence="1">
    <location>
        <begin position="303"/>
        <end position="316"/>
    </location>
</feature>
<feature type="region of interest" description="Disordered" evidence="1">
    <location>
        <begin position="27"/>
        <end position="71"/>
    </location>
</feature>
<evidence type="ECO:0000256" key="1">
    <source>
        <dbReference type="SAM" id="MobiDB-lite"/>
    </source>
</evidence>
<dbReference type="AlphaFoldDB" id="A0AAE0TUP6"/>
<feature type="compositionally biased region" description="Acidic residues" evidence="1">
    <location>
        <begin position="292"/>
        <end position="302"/>
    </location>
</feature>